<gene>
    <name evidence="1" type="ORF">METZ01_LOCUS304621</name>
</gene>
<feature type="non-terminal residue" evidence="1">
    <location>
        <position position="1"/>
    </location>
</feature>
<name>A0A382MVF9_9ZZZZ</name>
<evidence type="ECO:0000313" key="1">
    <source>
        <dbReference type="EMBL" id="SVC51767.1"/>
    </source>
</evidence>
<feature type="non-terminal residue" evidence="1">
    <location>
        <position position="38"/>
    </location>
</feature>
<protein>
    <submittedName>
        <fullName evidence="1">Uncharacterized protein</fullName>
    </submittedName>
</protein>
<organism evidence="1">
    <name type="scientific">marine metagenome</name>
    <dbReference type="NCBI Taxonomy" id="408172"/>
    <lineage>
        <taxon>unclassified sequences</taxon>
        <taxon>metagenomes</taxon>
        <taxon>ecological metagenomes</taxon>
    </lineage>
</organism>
<dbReference type="EMBL" id="UINC01095575">
    <property type="protein sequence ID" value="SVC51767.1"/>
    <property type="molecule type" value="Genomic_DNA"/>
</dbReference>
<reference evidence="1" key="1">
    <citation type="submission" date="2018-05" db="EMBL/GenBank/DDBJ databases">
        <authorList>
            <person name="Lanie J.A."/>
            <person name="Ng W.-L."/>
            <person name="Kazmierczak K.M."/>
            <person name="Andrzejewski T.M."/>
            <person name="Davidsen T.M."/>
            <person name="Wayne K.J."/>
            <person name="Tettelin H."/>
            <person name="Glass J.I."/>
            <person name="Rusch D."/>
            <person name="Podicherti R."/>
            <person name="Tsui H.-C.T."/>
            <person name="Winkler M.E."/>
        </authorList>
    </citation>
    <scope>NUCLEOTIDE SEQUENCE</scope>
</reference>
<accession>A0A382MVF9</accession>
<sequence length="38" mass="4499">MKEEELIEVVLDLGRPPIIRYTNQQDIILDFLITQNDI</sequence>
<proteinExistence type="predicted"/>
<dbReference type="AlphaFoldDB" id="A0A382MVF9"/>